<dbReference type="VEuPathDB" id="FungiDB:ASPCADRAFT_4222"/>
<dbReference type="SUPFAM" id="SSF51395">
    <property type="entry name" value="FMN-linked oxidoreductases"/>
    <property type="match status" value="1"/>
</dbReference>
<evidence type="ECO:0000313" key="6">
    <source>
        <dbReference type="EMBL" id="OOF97614.1"/>
    </source>
</evidence>
<feature type="domain" description="NADH:flavin oxidoreductase/NADH oxidase N-terminal" evidence="5">
    <location>
        <begin position="38"/>
        <end position="232"/>
    </location>
</feature>
<dbReference type="GO" id="GO:0010181">
    <property type="term" value="F:FMN binding"/>
    <property type="evidence" value="ECO:0007669"/>
    <property type="project" value="InterPro"/>
</dbReference>
<sequence length="271" mass="30290">MFPQLLLIWRLTAKAWNHAVRVNPSLSCSNPIGPSDIPGVARGLSLKEVEATRGDFITAALRAEKAGFDGVEVHAAFGWLIMQFLSPGFNLRTDRYGGCLESRARFLFEIIDGIRAACRKDFQIGLRISMERYGVPLADIREVATRAIREDTIDYLDLAVWDYQKVAFETPFTGRSLLSVFTDLPRLSVRVGASGYVMTAQQAAEVLDAGCDFVMMGKAAILDPDLPRHIEMDHAYRAPALPVASEWLRQSGLSERFIAYMRTREGFVLDR</sequence>
<keyword evidence="4" id="KW-0560">Oxidoreductase</keyword>
<dbReference type="AlphaFoldDB" id="A0A1R3RT14"/>
<protein>
    <recommendedName>
        <fullName evidence="5">NADH:flavin oxidoreductase/NADH oxidase N-terminal domain-containing protein</fullName>
    </recommendedName>
</protein>
<gene>
    <name evidence="6" type="ORF">ASPCADRAFT_4222</name>
</gene>
<comment type="similarity">
    <text evidence="1">Belongs to the NADH:flavin oxidoreductase/NADH oxidase family.</text>
</comment>
<accession>A0A1R3RT14</accession>
<dbReference type="OMA" id="ANGWLIQ"/>
<dbReference type="InterPro" id="IPR013785">
    <property type="entry name" value="Aldolase_TIM"/>
</dbReference>
<keyword evidence="3" id="KW-0288">FMN</keyword>
<name>A0A1R3RT14_ASPC5</name>
<dbReference type="InterPro" id="IPR001155">
    <property type="entry name" value="OxRdtase_FMN_N"/>
</dbReference>
<keyword evidence="2" id="KW-0285">Flavoprotein</keyword>
<dbReference type="PANTHER" id="PTHR43656">
    <property type="entry name" value="BINDING OXIDOREDUCTASE, PUTATIVE (AFU_ORTHOLOGUE AFUA_2G08260)-RELATED"/>
    <property type="match status" value="1"/>
</dbReference>
<evidence type="ECO:0000256" key="2">
    <source>
        <dbReference type="ARBA" id="ARBA00022630"/>
    </source>
</evidence>
<dbReference type="Proteomes" id="UP000188318">
    <property type="component" value="Unassembled WGS sequence"/>
</dbReference>
<dbReference type="Gene3D" id="3.20.20.70">
    <property type="entry name" value="Aldolase class I"/>
    <property type="match status" value="1"/>
</dbReference>
<dbReference type="GO" id="GO:0016491">
    <property type="term" value="F:oxidoreductase activity"/>
    <property type="evidence" value="ECO:0007669"/>
    <property type="project" value="UniProtKB-KW"/>
</dbReference>
<dbReference type="STRING" id="602072.A0A1R3RT14"/>
<evidence type="ECO:0000256" key="1">
    <source>
        <dbReference type="ARBA" id="ARBA00005979"/>
    </source>
</evidence>
<evidence type="ECO:0000259" key="5">
    <source>
        <dbReference type="Pfam" id="PF00724"/>
    </source>
</evidence>
<evidence type="ECO:0000256" key="4">
    <source>
        <dbReference type="ARBA" id="ARBA00023002"/>
    </source>
</evidence>
<proteinExistence type="inferred from homology"/>
<dbReference type="Pfam" id="PF00724">
    <property type="entry name" value="Oxidored_FMN"/>
    <property type="match status" value="1"/>
</dbReference>
<organism evidence="6 7">
    <name type="scientific">Aspergillus carbonarius (strain ITEM 5010)</name>
    <dbReference type="NCBI Taxonomy" id="602072"/>
    <lineage>
        <taxon>Eukaryota</taxon>
        <taxon>Fungi</taxon>
        <taxon>Dikarya</taxon>
        <taxon>Ascomycota</taxon>
        <taxon>Pezizomycotina</taxon>
        <taxon>Eurotiomycetes</taxon>
        <taxon>Eurotiomycetidae</taxon>
        <taxon>Eurotiales</taxon>
        <taxon>Aspergillaceae</taxon>
        <taxon>Aspergillus</taxon>
        <taxon>Aspergillus subgen. Circumdati</taxon>
    </lineage>
</organism>
<keyword evidence="7" id="KW-1185">Reference proteome</keyword>
<evidence type="ECO:0000313" key="7">
    <source>
        <dbReference type="Proteomes" id="UP000188318"/>
    </source>
</evidence>
<dbReference type="PANTHER" id="PTHR43656:SF2">
    <property type="entry name" value="BINDING OXIDOREDUCTASE, PUTATIVE (AFU_ORTHOLOGUE AFUA_2G08260)-RELATED"/>
    <property type="match status" value="1"/>
</dbReference>
<dbReference type="OrthoDB" id="72788at2759"/>
<evidence type="ECO:0000256" key="3">
    <source>
        <dbReference type="ARBA" id="ARBA00022643"/>
    </source>
</evidence>
<dbReference type="EMBL" id="KV907497">
    <property type="protein sequence ID" value="OOF97614.1"/>
    <property type="molecule type" value="Genomic_DNA"/>
</dbReference>
<reference evidence="7" key="1">
    <citation type="journal article" date="2017" name="Genome Biol.">
        <title>Comparative genomics reveals high biological diversity and specific adaptations in the industrially and medically important fungal genus Aspergillus.</title>
        <authorList>
            <person name="de Vries R.P."/>
            <person name="Riley R."/>
            <person name="Wiebenga A."/>
            <person name="Aguilar-Osorio G."/>
            <person name="Amillis S."/>
            <person name="Uchima C.A."/>
            <person name="Anderluh G."/>
            <person name="Asadollahi M."/>
            <person name="Askin M."/>
            <person name="Barry K."/>
            <person name="Battaglia E."/>
            <person name="Bayram O."/>
            <person name="Benocci T."/>
            <person name="Braus-Stromeyer S.A."/>
            <person name="Caldana C."/>
            <person name="Canovas D."/>
            <person name="Cerqueira G.C."/>
            <person name="Chen F."/>
            <person name="Chen W."/>
            <person name="Choi C."/>
            <person name="Clum A."/>
            <person name="Dos Santos R.A."/>
            <person name="Damasio A.R."/>
            <person name="Diallinas G."/>
            <person name="Emri T."/>
            <person name="Fekete E."/>
            <person name="Flipphi M."/>
            <person name="Freyberg S."/>
            <person name="Gallo A."/>
            <person name="Gournas C."/>
            <person name="Habgood R."/>
            <person name="Hainaut M."/>
            <person name="Harispe M.L."/>
            <person name="Henrissat B."/>
            <person name="Hilden K.S."/>
            <person name="Hope R."/>
            <person name="Hossain A."/>
            <person name="Karabika E."/>
            <person name="Karaffa L."/>
            <person name="Karanyi Z."/>
            <person name="Krasevec N."/>
            <person name="Kuo A."/>
            <person name="Kusch H."/>
            <person name="LaButti K."/>
            <person name="Lagendijk E.L."/>
            <person name="Lapidus A."/>
            <person name="Levasseur A."/>
            <person name="Lindquist E."/>
            <person name="Lipzen A."/>
            <person name="Logrieco A.F."/>
            <person name="MacCabe A."/>
            <person name="Maekelae M.R."/>
            <person name="Malavazi I."/>
            <person name="Melin P."/>
            <person name="Meyer V."/>
            <person name="Mielnichuk N."/>
            <person name="Miskei M."/>
            <person name="Molnar A.P."/>
            <person name="Mule G."/>
            <person name="Ngan C.Y."/>
            <person name="Orejas M."/>
            <person name="Orosz E."/>
            <person name="Ouedraogo J.P."/>
            <person name="Overkamp K.M."/>
            <person name="Park H.-S."/>
            <person name="Perrone G."/>
            <person name="Piumi F."/>
            <person name="Punt P.J."/>
            <person name="Ram A.F."/>
            <person name="Ramon A."/>
            <person name="Rauscher S."/>
            <person name="Record E."/>
            <person name="Riano-Pachon D.M."/>
            <person name="Robert V."/>
            <person name="Roehrig J."/>
            <person name="Ruller R."/>
            <person name="Salamov A."/>
            <person name="Salih N.S."/>
            <person name="Samson R.A."/>
            <person name="Sandor E."/>
            <person name="Sanguinetti M."/>
            <person name="Schuetze T."/>
            <person name="Sepcic K."/>
            <person name="Shelest E."/>
            <person name="Sherlock G."/>
            <person name="Sophianopoulou V."/>
            <person name="Squina F.M."/>
            <person name="Sun H."/>
            <person name="Susca A."/>
            <person name="Todd R.B."/>
            <person name="Tsang A."/>
            <person name="Unkles S.E."/>
            <person name="van de Wiele N."/>
            <person name="van Rossen-Uffink D."/>
            <person name="Oliveira J.V."/>
            <person name="Vesth T.C."/>
            <person name="Visser J."/>
            <person name="Yu J.-H."/>
            <person name="Zhou M."/>
            <person name="Andersen M.R."/>
            <person name="Archer D.B."/>
            <person name="Baker S.E."/>
            <person name="Benoit I."/>
            <person name="Brakhage A.A."/>
            <person name="Braus G.H."/>
            <person name="Fischer R."/>
            <person name="Frisvad J.C."/>
            <person name="Goldman G.H."/>
            <person name="Houbraken J."/>
            <person name="Oakley B."/>
            <person name="Pocsi I."/>
            <person name="Scazzocchio C."/>
            <person name="Seiboth B."/>
            <person name="vanKuyk P.A."/>
            <person name="Wortman J."/>
            <person name="Dyer P.S."/>
            <person name="Grigoriev I.V."/>
        </authorList>
    </citation>
    <scope>NUCLEOTIDE SEQUENCE [LARGE SCALE GENOMIC DNA]</scope>
    <source>
        <strain evidence="7">ITEM 5010</strain>
    </source>
</reference>
<dbReference type="InterPro" id="IPR051799">
    <property type="entry name" value="NADH_flavin_oxidoreductase"/>
</dbReference>